<protein>
    <submittedName>
        <fullName evidence="2">MarR family transcriptional regulator</fullName>
    </submittedName>
</protein>
<dbReference type="InterPro" id="IPR000835">
    <property type="entry name" value="HTH_MarR-typ"/>
</dbReference>
<dbReference type="PROSITE" id="PS50995">
    <property type="entry name" value="HTH_MARR_2"/>
    <property type="match status" value="1"/>
</dbReference>
<dbReference type="InterPro" id="IPR036388">
    <property type="entry name" value="WH-like_DNA-bd_sf"/>
</dbReference>
<dbReference type="GO" id="GO:0003700">
    <property type="term" value="F:DNA-binding transcription factor activity"/>
    <property type="evidence" value="ECO:0007669"/>
    <property type="project" value="InterPro"/>
</dbReference>
<dbReference type="PANTHER" id="PTHR33164:SF43">
    <property type="entry name" value="HTH-TYPE TRANSCRIPTIONAL REPRESSOR YETL"/>
    <property type="match status" value="1"/>
</dbReference>
<dbReference type="SUPFAM" id="SSF46785">
    <property type="entry name" value="Winged helix' DNA-binding domain"/>
    <property type="match status" value="1"/>
</dbReference>
<reference evidence="2" key="1">
    <citation type="submission" date="2018-01" db="EMBL/GenBank/DDBJ databases">
        <authorList>
            <person name="Clerissi C."/>
        </authorList>
    </citation>
    <scope>NUCLEOTIDE SEQUENCE</scope>
    <source>
        <strain evidence="2">Cupriavidus oxalaticus LMG 2235</strain>
    </source>
</reference>
<accession>A0A375G8C1</accession>
<dbReference type="InterPro" id="IPR039422">
    <property type="entry name" value="MarR/SlyA-like"/>
</dbReference>
<proteinExistence type="predicted"/>
<organism evidence="2">
    <name type="scientific">Cupriavidus oxalaticus</name>
    <dbReference type="NCBI Taxonomy" id="96344"/>
    <lineage>
        <taxon>Bacteria</taxon>
        <taxon>Pseudomonadati</taxon>
        <taxon>Pseudomonadota</taxon>
        <taxon>Betaproteobacteria</taxon>
        <taxon>Burkholderiales</taxon>
        <taxon>Burkholderiaceae</taxon>
        <taxon>Cupriavidus</taxon>
    </lineage>
</organism>
<evidence type="ECO:0000313" key="2">
    <source>
        <dbReference type="EMBL" id="SPC14987.1"/>
    </source>
</evidence>
<dbReference type="Proteomes" id="UP000256862">
    <property type="component" value="Chromosome CO2235"/>
</dbReference>
<evidence type="ECO:0000259" key="1">
    <source>
        <dbReference type="PROSITE" id="PS50995"/>
    </source>
</evidence>
<dbReference type="Gene3D" id="1.10.10.10">
    <property type="entry name" value="Winged helix-like DNA-binding domain superfamily/Winged helix DNA-binding domain"/>
    <property type="match status" value="1"/>
</dbReference>
<dbReference type="PRINTS" id="PR00598">
    <property type="entry name" value="HTHMARR"/>
</dbReference>
<comment type="caution">
    <text evidence="2">The sequence shown here is derived from an EMBL/GenBank/DDBJ whole genome shotgun (WGS) entry which is preliminary data.</text>
</comment>
<name>A0A375G8C1_9BURK</name>
<dbReference type="PANTHER" id="PTHR33164">
    <property type="entry name" value="TRANSCRIPTIONAL REGULATOR, MARR FAMILY"/>
    <property type="match status" value="1"/>
</dbReference>
<dbReference type="AlphaFoldDB" id="A0A375G8C1"/>
<dbReference type="EMBL" id="OGUS01000124">
    <property type="protein sequence ID" value="SPC14987.1"/>
    <property type="molecule type" value="Genomic_DNA"/>
</dbReference>
<dbReference type="Pfam" id="PF01047">
    <property type="entry name" value="MarR"/>
    <property type="match status" value="1"/>
</dbReference>
<dbReference type="GO" id="GO:0006950">
    <property type="term" value="P:response to stress"/>
    <property type="evidence" value="ECO:0007669"/>
    <property type="project" value="TreeGrafter"/>
</dbReference>
<dbReference type="InterPro" id="IPR036390">
    <property type="entry name" value="WH_DNA-bd_sf"/>
</dbReference>
<feature type="domain" description="HTH marR-type" evidence="1">
    <location>
        <begin position="69"/>
        <end position="203"/>
    </location>
</feature>
<sequence>MIAGRATARIRHILEASNVGRPLPGSRRRLRPHTLHTAVLKMPNLSTAAGADGAPVDLETRADQTEHEDLRLWLRLLTCTNLIEGDIRSRLRQDFACTLPRFDLMAQLDRHPEGLKMGELSRRMMVTGGNVTGITDQLQQEGLVSREALPTDRRAYLIRLTPAGRAAFSRMARAHEDWIGQLFSGLAETDRRALFRLLGRLKNGLISP</sequence>
<gene>
    <name evidence="2" type="ORF">CO2235_230190</name>
</gene>
<dbReference type="SMART" id="SM00347">
    <property type="entry name" value="HTH_MARR"/>
    <property type="match status" value="1"/>
</dbReference>